<name>A0A0V0RHR8_9BILA</name>
<evidence type="ECO:0000313" key="2">
    <source>
        <dbReference type="Proteomes" id="UP000054630"/>
    </source>
</evidence>
<reference evidence="1 2" key="1">
    <citation type="submission" date="2015-01" db="EMBL/GenBank/DDBJ databases">
        <title>Evolution of Trichinella species and genotypes.</title>
        <authorList>
            <person name="Korhonen P.K."/>
            <person name="Edoardo P."/>
            <person name="Giuseppe L.R."/>
            <person name="Gasser R.B."/>
        </authorList>
    </citation>
    <scope>NUCLEOTIDE SEQUENCE [LARGE SCALE GENOMIC DNA]</scope>
    <source>
        <strain evidence="1">ISS37</strain>
    </source>
</reference>
<keyword evidence="2" id="KW-1185">Reference proteome</keyword>
<proteinExistence type="predicted"/>
<gene>
    <name evidence="1" type="ORF">T07_4953</name>
</gene>
<evidence type="ECO:0000313" key="1">
    <source>
        <dbReference type="EMBL" id="KRX14052.1"/>
    </source>
</evidence>
<accession>A0A0V0RHR8</accession>
<dbReference type="EMBL" id="JYDL01000173">
    <property type="protein sequence ID" value="KRX14052.1"/>
    <property type="molecule type" value="Genomic_DNA"/>
</dbReference>
<protein>
    <submittedName>
        <fullName evidence="1">Uncharacterized protein</fullName>
    </submittedName>
</protein>
<organism evidence="1 2">
    <name type="scientific">Trichinella nelsoni</name>
    <dbReference type="NCBI Taxonomy" id="6336"/>
    <lineage>
        <taxon>Eukaryota</taxon>
        <taxon>Metazoa</taxon>
        <taxon>Ecdysozoa</taxon>
        <taxon>Nematoda</taxon>
        <taxon>Enoplea</taxon>
        <taxon>Dorylaimia</taxon>
        <taxon>Trichinellida</taxon>
        <taxon>Trichinellidae</taxon>
        <taxon>Trichinella</taxon>
    </lineage>
</organism>
<comment type="caution">
    <text evidence="1">The sequence shown here is derived from an EMBL/GenBank/DDBJ whole genome shotgun (WGS) entry which is preliminary data.</text>
</comment>
<sequence>MIGDLHLLGVPHAAACQQLIVDSVWTGSWSVLRLRGPNVKKSLLNLQISFHLTIGVVAGIWHDADLLTA</sequence>
<dbReference type="AlphaFoldDB" id="A0A0V0RHR8"/>
<dbReference type="Proteomes" id="UP000054630">
    <property type="component" value="Unassembled WGS sequence"/>
</dbReference>